<reference evidence="7 8" key="1">
    <citation type="submission" date="2022-01" db="EMBL/GenBank/DDBJ databases">
        <title>Maritalea mediterranea sp. nov., isolated from marine plastic residues from the Malva-rosa beach (Valencia, Spain).</title>
        <authorList>
            <person name="Vidal-Verdu A."/>
            <person name="Molina-Menor E."/>
            <person name="Pascual J."/>
            <person name="Pereto J."/>
            <person name="Porcar M."/>
        </authorList>
    </citation>
    <scope>NUCLEOTIDE SEQUENCE [LARGE SCALE GENOMIC DNA]</scope>
    <source>
        <strain evidence="7 8">P4.10X</strain>
    </source>
</reference>
<dbReference type="InterPro" id="IPR003660">
    <property type="entry name" value="HAMP_dom"/>
</dbReference>
<dbReference type="Pfam" id="PF17201">
    <property type="entry name" value="Cache_3-Cache_2"/>
    <property type="match status" value="1"/>
</dbReference>
<evidence type="ECO:0000256" key="3">
    <source>
        <dbReference type="PROSITE-ProRule" id="PRU00284"/>
    </source>
</evidence>
<comment type="caution">
    <text evidence="7">The sequence shown here is derived from an EMBL/GenBank/DDBJ whole genome shotgun (WGS) entry which is preliminary data.</text>
</comment>
<sequence>MKKRFKFKKPSLRGFKLTTSIALLVLVSIAVSIMAVAFALYWQMSSDTYREAQRNQMVDMSVALSIFEVQLPGTEVIWAEDGSLEAVETRRMPRLRTDDLVDAVSRLTEGEVSIFRWVEEEKHFEQFTTTLELADGTRDKERVIAEGHPLYEQLAAGERFEGQVDILGKRYFSAYQPFLNMNKEGVAGILFVATPTAVADKSVHSLLQTLMFVALGTLVVASIVAAIAARLLMRPIPRLSHAMTEIANGDLNYEVPYVNNSNELGDMARAVEVFRANGERVNEMTEEEKEASKRRAIERSSMMSELQSAFGVVVDAAVAGDFSKRVNTEFPDEELNSLARGVNSLVETVDRGITETGEVLSALANADLTRRMQGNYQGAFLQLKEDANAVGEKLGDVIRQLRETSRSLKHATGDILSGANDLSERTTKQAAAIEETSASTEQLADTVNENTKRAKTAQNSAEEARQVAERGGEVMAEANQAMERITSSSSKISNIIGMIDDIAFQTNLLALNASVEAARAGEAGKGFAVVAVEVRRLAQSAAEASNEVKALIEQSVTEVDGGTKLVAQASENLEGIVSSVRGVTELMNAIAQESQEQATAINEISQSIREMDEMTQHNAALVEETNAAIDQTEAQASELDRVVEQFVVEGSHSVSKFDETAADRQMEEMQATATAKPTPQKAVAGEYLTSGNQALAEDPEWQEF</sequence>
<dbReference type="SUPFAM" id="SSF58104">
    <property type="entry name" value="Methyl-accepting chemotaxis protein (MCP) signaling domain"/>
    <property type="match status" value="1"/>
</dbReference>
<dbReference type="PANTHER" id="PTHR43531">
    <property type="entry name" value="PROTEIN ICFG"/>
    <property type="match status" value="1"/>
</dbReference>
<feature type="domain" description="HAMP" evidence="6">
    <location>
        <begin position="313"/>
        <end position="354"/>
    </location>
</feature>
<keyword evidence="4" id="KW-0472">Membrane</keyword>
<protein>
    <submittedName>
        <fullName evidence="7">Methyl-accepting chemotaxis protein</fullName>
    </submittedName>
</protein>
<comment type="similarity">
    <text evidence="2">Belongs to the methyl-accepting chemotaxis (MCP) protein family.</text>
</comment>
<evidence type="ECO:0000313" key="7">
    <source>
        <dbReference type="EMBL" id="MCF4099371.1"/>
    </source>
</evidence>
<evidence type="ECO:0000256" key="4">
    <source>
        <dbReference type="SAM" id="Phobius"/>
    </source>
</evidence>
<proteinExistence type="inferred from homology"/>
<dbReference type="CDD" id="cd06225">
    <property type="entry name" value="HAMP"/>
    <property type="match status" value="1"/>
</dbReference>
<feature type="domain" description="Methyl-accepting transducer" evidence="5">
    <location>
        <begin position="404"/>
        <end position="633"/>
    </location>
</feature>
<dbReference type="InterPro" id="IPR033462">
    <property type="entry name" value="Cache_3-Cache_2"/>
</dbReference>
<feature type="domain" description="HAMP" evidence="6">
    <location>
        <begin position="230"/>
        <end position="283"/>
    </location>
</feature>
<dbReference type="SMART" id="SM00304">
    <property type="entry name" value="HAMP"/>
    <property type="match status" value="2"/>
</dbReference>
<dbReference type="Pfam" id="PF18947">
    <property type="entry name" value="HAMP_2"/>
    <property type="match status" value="1"/>
</dbReference>
<dbReference type="SMART" id="SM00283">
    <property type="entry name" value="MA"/>
    <property type="match status" value="1"/>
</dbReference>
<organism evidence="7 8">
    <name type="scientific">Maritalea mediterranea</name>
    <dbReference type="NCBI Taxonomy" id="2909667"/>
    <lineage>
        <taxon>Bacteria</taxon>
        <taxon>Pseudomonadati</taxon>
        <taxon>Pseudomonadota</taxon>
        <taxon>Alphaproteobacteria</taxon>
        <taxon>Hyphomicrobiales</taxon>
        <taxon>Devosiaceae</taxon>
        <taxon>Maritalea</taxon>
    </lineage>
</organism>
<keyword evidence="8" id="KW-1185">Reference proteome</keyword>
<dbReference type="InterPro" id="IPR004089">
    <property type="entry name" value="MCPsignal_dom"/>
</dbReference>
<dbReference type="EMBL" id="JAKGTI010000003">
    <property type="protein sequence ID" value="MCF4099371.1"/>
    <property type="molecule type" value="Genomic_DNA"/>
</dbReference>
<dbReference type="RefSeq" id="WP_236115071.1">
    <property type="nucleotide sequence ID" value="NZ_JAKGTI010000003.1"/>
</dbReference>
<keyword evidence="3" id="KW-0807">Transducer</keyword>
<keyword evidence="4" id="KW-1133">Transmembrane helix</keyword>
<evidence type="ECO:0000256" key="1">
    <source>
        <dbReference type="ARBA" id="ARBA00022481"/>
    </source>
</evidence>
<dbReference type="Gene3D" id="6.10.340.10">
    <property type="match status" value="1"/>
</dbReference>
<dbReference type="SUPFAM" id="SSF158472">
    <property type="entry name" value="HAMP domain-like"/>
    <property type="match status" value="1"/>
</dbReference>
<evidence type="ECO:0000256" key="2">
    <source>
        <dbReference type="ARBA" id="ARBA00029447"/>
    </source>
</evidence>
<feature type="transmembrane region" description="Helical" evidence="4">
    <location>
        <begin position="210"/>
        <end position="233"/>
    </location>
</feature>
<dbReference type="Proteomes" id="UP001201217">
    <property type="component" value="Unassembled WGS sequence"/>
</dbReference>
<dbReference type="Gene3D" id="1.10.287.950">
    <property type="entry name" value="Methyl-accepting chemotaxis protein"/>
    <property type="match status" value="1"/>
</dbReference>
<feature type="transmembrane region" description="Helical" evidence="4">
    <location>
        <begin position="21"/>
        <end position="42"/>
    </location>
</feature>
<evidence type="ECO:0000313" key="8">
    <source>
        <dbReference type="Proteomes" id="UP001201217"/>
    </source>
</evidence>
<keyword evidence="1" id="KW-0488">Methylation</keyword>
<dbReference type="Pfam" id="PF00015">
    <property type="entry name" value="MCPsignal"/>
    <property type="match status" value="1"/>
</dbReference>
<dbReference type="PROSITE" id="PS50885">
    <property type="entry name" value="HAMP"/>
    <property type="match status" value="2"/>
</dbReference>
<accession>A0ABS9E919</accession>
<dbReference type="CDD" id="cd11386">
    <property type="entry name" value="MCP_signal"/>
    <property type="match status" value="1"/>
</dbReference>
<name>A0ABS9E919_9HYPH</name>
<dbReference type="PROSITE" id="PS50111">
    <property type="entry name" value="CHEMOTAXIS_TRANSDUC_2"/>
    <property type="match status" value="1"/>
</dbReference>
<evidence type="ECO:0000259" key="5">
    <source>
        <dbReference type="PROSITE" id="PS50111"/>
    </source>
</evidence>
<dbReference type="InterPro" id="IPR051310">
    <property type="entry name" value="MCP_chemotaxis"/>
</dbReference>
<dbReference type="PANTHER" id="PTHR43531:SF14">
    <property type="entry name" value="METHYL-ACCEPTING CHEMOTAXIS PROTEIN I-RELATED"/>
    <property type="match status" value="1"/>
</dbReference>
<keyword evidence="4" id="KW-0812">Transmembrane</keyword>
<gene>
    <name evidence="7" type="ORF">L1I42_12790</name>
</gene>
<evidence type="ECO:0000259" key="6">
    <source>
        <dbReference type="PROSITE" id="PS50885"/>
    </source>
</evidence>